<sequence length="153" mass="16710">MGLRRDVGSAGRLAGAAIWQDQRGCKVSEESAREQGRWPAIKSRLQRSERRECFFFCFSRGHPESPAKEEEKPGSKRARGARAGSALCAWCCAPAGDGSALHTDTPVCAHLGQTRPAPRQRHLRRLEVAPAGLARWAAWAHTTGASRWFSCAG</sequence>
<gene>
    <name evidence="1" type="ORF">METBIDRAFT_114380</name>
</gene>
<dbReference type="RefSeq" id="XP_018714335.1">
    <property type="nucleotide sequence ID" value="XM_018853983.1"/>
</dbReference>
<evidence type="ECO:0000313" key="1">
    <source>
        <dbReference type="EMBL" id="OBA23854.1"/>
    </source>
</evidence>
<organism evidence="1 2">
    <name type="scientific">Metschnikowia bicuspidata var. bicuspidata NRRL YB-4993</name>
    <dbReference type="NCBI Taxonomy" id="869754"/>
    <lineage>
        <taxon>Eukaryota</taxon>
        <taxon>Fungi</taxon>
        <taxon>Dikarya</taxon>
        <taxon>Ascomycota</taxon>
        <taxon>Saccharomycotina</taxon>
        <taxon>Pichiomycetes</taxon>
        <taxon>Metschnikowiaceae</taxon>
        <taxon>Metschnikowia</taxon>
    </lineage>
</organism>
<dbReference type="EMBL" id="LXTC01000001">
    <property type="protein sequence ID" value="OBA23854.1"/>
    <property type="molecule type" value="Genomic_DNA"/>
</dbReference>
<accession>A0A1A0HI61</accession>
<dbReference type="Proteomes" id="UP000092555">
    <property type="component" value="Unassembled WGS sequence"/>
</dbReference>
<evidence type="ECO:0000313" key="2">
    <source>
        <dbReference type="Proteomes" id="UP000092555"/>
    </source>
</evidence>
<proteinExistence type="predicted"/>
<dbReference type="AlphaFoldDB" id="A0A1A0HI61"/>
<reference evidence="1 2" key="1">
    <citation type="submission" date="2016-05" db="EMBL/GenBank/DDBJ databases">
        <title>Comparative genomics of biotechnologically important yeasts.</title>
        <authorList>
            <consortium name="DOE Joint Genome Institute"/>
            <person name="Riley R."/>
            <person name="Haridas S."/>
            <person name="Wolfe K.H."/>
            <person name="Lopes M.R."/>
            <person name="Hittinger C.T."/>
            <person name="Goker M."/>
            <person name="Salamov A."/>
            <person name="Wisecaver J."/>
            <person name="Long T.M."/>
            <person name="Aerts A.L."/>
            <person name="Barry K."/>
            <person name="Choi C."/>
            <person name="Clum A."/>
            <person name="Coughlan A.Y."/>
            <person name="Deshpande S."/>
            <person name="Douglass A.P."/>
            <person name="Hanson S.J."/>
            <person name="Klenk H.-P."/>
            <person name="LaButti K."/>
            <person name="Lapidus A."/>
            <person name="Lindquist E."/>
            <person name="Lipzen A."/>
            <person name="Meier-kolthoff J.P."/>
            <person name="Ohm R.A."/>
            <person name="Otillar R.P."/>
            <person name="Pangilinan J."/>
            <person name="Peng Y."/>
            <person name="Rokas A."/>
            <person name="Rosa C.A."/>
            <person name="Scheuner C."/>
            <person name="Sibirny A.A."/>
            <person name="Slot J.C."/>
            <person name="Stielow J.B."/>
            <person name="Sun H."/>
            <person name="Kurtzman C.P."/>
            <person name="Blackwell M."/>
            <person name="Grigoriev I.V."/>
            <person name="Jeffries T.W."/>
        </authorList>
    </citation>
    <scope>NUCLEOTIDE SEQUENCE [LARGE SCALE GENOMIC DNA]</scope>
    <source>
        <strain evidence="1 2">NRRL YB-4993</strain>
    </source>
</reference>
<dbReference type="GeneID" id="30026959"/>
<protein>
    <submittedName>
        <fullName evidence="1">Uncharacterized protein</fullName>
    </submittedName>
</protein>
<name>A0A1A0HI61_9ASCO</name>
<comment type="caution">
    <text evidence="1">The sequence shown here is derived from an EMBL/GenBank/DDBJ whole genome shotgun (WGS) entry which is preliminary data.</text>
</comment>
<keyword evidence="2" id="KW-1185">Reference proteome</keyword>